<keyword evidence="2" id="KW-0378">Hydrolase</keyword>
<dbReference type="AlphaFoldDB" id="A0A418KWA4"/>
<dbReference type="PANTHER" id="PTHR43433:SF5">
    <property type="entry name" value="AB HYDROLASE-1 DOMAIN-CONTAINING PROTEIN"/>
    <property type="match status" value="1"/>
</dbReference>
<proteinExistence type="predicted"/>
<dbReference type="Proteomes" id="UP000284057">
    <property type="component" value="Unassembled WGS sequence"/>
</dbReference>
<reference evidence="2 3" key="1">
    <citation type="submission" date="2018-09" db="EMBL/GenBank/DDBJ databases">
        <title>Isolation, diversity and antifungal activity of actinobacteria from wheat.</title>
        <authorList>
            <person name="Han C."/>
        </authorList>
    </citation>
    <scope>NUCLEOTIDE SEQUENCE [LARGE SCALE GENOMIC DNA]</scope>
    <source>
        <strain evidence="2 3">NEAU-YY265</strain>
    </source>
</reference>
<comment type="caution">
    <text evidence="2">The sequence shown here is derived from an EMBL/GenBank/DDBJ whole genome shotgun (WGS) entry which is preliminary data.</text>
</comment>
<dbReference type="GO" id="GO:0016787">
    <property type="term" value="F:hydrolase activity"/>
    <property type="evidence" value="ECO:0007669"/>
    <property type="project" value="UniProtKB-KW"/>
</dbReference>
<dbReference type="Gene3D" id="3.40.50.1820">
    <property type="entry name" value="alpha/beta hydrolase"/>
    <property type="match status" value="1"/>
</dbReference>
<gene>
    <name evidence="2" type="ORF">DY240_02110</name>
</gene>
<sequence>MSSTVTSADGTTIAYTKVGSGPPLILVDGALCYRDFGPMADLADGLAAAFTVYFYDRRGRGESGDTAPYAVEREAEDLEALIAAAGGEVFMYGCSSGAALALEAAKRPGSGVTKLALYELPAITDDTGKPWPPDLLARTDELVAADRRSDVVKLFMKTVGTPAAAIAIMRLTPVWKKLKAVAHTIPYDYRVLGDTGYGKPFPADRWSAVTQPALVMDGGKSPEYMRNSQRRLAEVLPNAQHRTLPGQTHMVKAAVQVPVLTEYFSS</sequence>
<keyword evidence="3" id="KW-1185">Reference proteome</keyword>
<protein>
    <submittedName>
        <fullName evidence="2">Alpha/beta hydrolase</fullName>
    </submittedName>
</protein>
<organism evidence="2 3">
    <name type="scientific">Jiangella rhizosphaerae</name>
    <dbReference type="NCBI Taxonomy" id="2293569"/>
    <lineage>
        <taxon>Bacteria</taxon>
        <taxon>Bacillati</taxon>
        <taxon>Actinomycetota</taxon>
        <taxon>Actinomycetes</taxon>
        <taxon>Jiangellales</taxon>
        <taxon>Jiangellaceae</taxon>
        <taxon>Jiangella</taxon>
    </lineage>
</organism>
<dbReference type="PANTHER" id="PTHR43433">
    <property type="entry name" value="HYDROLASE, ALPHA/BETA FOLD FAMILY PROTEIN"/>
    <property type="match status" value="1"/>
</dbReference>
<dbReference type="OrthoDB" id="63519at2"/>
<dbReference type="EMBL" id="QUAL01000018">
    <property type="protein sequence ID" value="RIQ35920.1"/>
    <property type="molecule type" value="Genomic_DNA"/>
</dbReference>
<dbReference type="RefSeq" id="WP_119658320.1">
    <property type="nucleotide sequence ID" value="NZ_QUAL01000018.1"/>
</dbReference>
<dbReference type="Pfam" id="PF12697">
    <property type="entry name" value="Abhydrolase_6"/>
    <property type="match status" value="1"/>
</dbReference>
<feature type="domain" description="AB hydrolase-1" evidence="1">
    <location>
        <begin position="30"/>
        <end position="250"/>
    </location>
</feature>
<evidence type="ECO:0000259" key="1">
    <source>
        <dbReference type="Pfam" id="PF12697"/>
    </source>
</evidence>
<dbReference type="SUPFAM" id="SSF53474">
    <property type="entry name" value="alpha/beta-Hydrolases"/>
    <property type="match status" value="1"/>
</dbReference>
<dbReference type="InterPro" id="IPR050471">
    <property type="entry name" value="AB_hydrolase"/>
</dbReference>
<name>A0A418KWA4_9ACTN</name>
<evidence type="ECO:0000313" key="2">
    <source>
        <dbReference type="EMBL" id="RIQ35920.1"/>
    </source>
</evidence>
<evidence type="ECO:0000313" key="3">
    <source>
        <dbReference type="Proteomes" id="UP000284057"/>
    </source>
</evidence>
<dbReference type="InterPro" id="IPR029058">
    <property type="entry name" value="AB_hydrolase_fold"/>
</dbReference>
<dbReference type="InterPro" id="IPR000073">
    <property type="entry name" value="AB_hydrolase_1"/>
</dbReference>
<accession>A0A418KWA4</accession>